<proteinExistence type="predicted"/>
<feature type="transmembrane region" description="Helical" evidence="5">
    <location>
        <begin position="222"/>
        <end position="240"/>
    </location>
</feature>
<feature type="transmembrane region" description="Helical" evidence="5">
    <location>
        <begin position="78"/>
        <end position="96"/>
    </location>
</feature>
<dbReference type="InterPro" id="IPR000537">
    <property type="entry name" value="UbiA_prenyltransferase"/>
</dbReference>
<dbReference type="InterPro" id="IPR044878">
    <property type="entry name" value="UbiA_sf"/>
</dbReference>
<evidence type="ECO:0000256" key="4">
    <source>
        <dbReference type="ARBA" id="ARBA00023136"/>
    </source>
</evidence>
<accession>A0ABU0X9M2</accession>
<feature type="chain" id="PRO_5045528027" description="4-hydroxybenzoate polyprenyltransferase" evidence="6">
    <location>
        <begin position="20"/>
        <end position="275"/>
    </location>
</feature>
<evidence type="ECO:0000256" key="3">
    <source>
        <dbReference type="ARBA" id="ARBA00022989"/>
    </source>
</evidence>
<feature type="transmembrane region" description="Helical" evidence="5">
    <location>
        <begin position="196"/>
        <end position="216"/>
    </location>
</feature>
<evidence type="ECO:0000256" key="5">
    <source>
        <dbReference type="SAM" id="Phobius"/>
    </source>
</evidence>
<evidence type="ECO:0000313" key="8">
    <source>
        <dbReference type="Proteomes" id="UP001225605"/>
    </source>
</evidence>
<dbReference type="Proteomes" id="UP001225605">
    <property type="component" value="Unassembled WGS sequence"/>
</dbReference>
<feature type="transmembrane region" description="Helical" evidence="5">
    <location>
        <begin position="157"/>
        <end position="176"/>
    </location>
</feature>
<keyword evidence="8" id="KW-1185">Reference proteome</keyword>
<feature type="signal peptide" evidence="6">
    <location>
        <begin position="1"/>
        <end position="19"/>
    </location>
</feature>
<protein>
    <recommendedName>
        <fullName evidence="9">4-hydroxybenzoate polyprenyltransferase</fullName>
    </recommendedName>
</protein>
<feature type="transmembrane region" description="Helical" evidence="5">
    <location>
        <begin position="252"/>
        <end position="274"/>
    </location>
</feature>
<keyword evidence="4 5" id="KW-0472">Membrane</keyword>
<evidence type="ECO:0008006" key="9">
    <source>
        <dbReference type="Google" id="ProtNLM"/>
    </source>
</evidence>
<dbReference type="Pfam" id="PF01040">
    <property type="entry name" value="UbiA"/>
    <property type="match status" value="1"/>
</dbReference>
<feature type="transmembrane region" description="Helical" evidence="5">
    <location>
        <begin position="102"/>
        <end position="120"/>
    </location>
</feature>
<evidence type="ECO:0000256" key="1">
    <source>
        <dbReference type="ARBA" id="ARBA00004141"/>
    </source>
</evidence>
<comment type="caution">
    <text evidence="7">The sequence shown here is derived from an EMBL/GenBank/DDBJ whole genome shotgun (WGS) entry which is preliminary data.</text>
</comment>
<evidence type="ECO:0000313" key="7">
    <source>
        <dbReference type="EMBL" id="MDQ2588302.1"/>
    </source>
</evidence>
<evidence type="ECO:0000256" key="6">
    <source>
        <dbReference type="SAM" id="SignalP"/>
    </source>
</evidence>
<sequence>MLLRLWALVRACHPLPSLAVTAVAAALAVTTGRDGRGVVAVVAAVLVGQLSVGWLNDALDARRDTASNRSDKPVATGAISRSSVAVAAGVAVPAAVGLSMVSGVVAGVVHVVALCSAWAYDLGVKGTVFSMVPYAVSFGLLPAFVVLGAPGHPWPPAWLVAAGAVLGSAAHFANVIPDIDDDLATGVRGLPHRLGAPASAAVASALVLLTSVILAFGPPGPVSLAGLVALPLSAAVLVVGRLRARRPGSRAAFNALLVVAVIDVVLLITTGAVVL</sequence>
<dbReference type="Gene3D" id="1.10.357.140">
    <property type="entry name" value="UbiA prenyltransferase"/>
    <property type="match status" value="1"/>
</dbReference>
<feature type="transmembrane region" description="Helical" evidence="5">
    <location>
        <begin position="132"/>
        <end position="151"/>
    </location>
</feature>
<organism evidence="7 8">
    <name type="scientific">Saccharothrix yanglingensis</name>
    <dbReference type="NCBI Taxonomy" id="659496"/>
    <lineage>
        <taxon>Bacteria</taxon>
        <taxon>Bacillati</taxon>
        <taxon>Actinomycetota</taxon>
        <taxon>Actinomycetes</taxon>
        <taxon>Pseudonocardiales</taxon>
        <taxon>Pseudonocardiaceae</taxon>
        <taxon>Saccharothrix</taxon>
    </lineage>
</organism>
<name>A0ABU0X9M2_9PSEU</name>
<comment type="subcellular location">
    <subcellularLocation>
        <location evidence="1">Membrane</location>
        <topology evidence="1">Multi-pass membrane protein</topology>
    </subcellularLocation>
</comment>
<reference evidence="7 8" key="1">
    <citation type="submission" date="2017-06" db="EMBL/GenBank/DDBJ databases">
        <title>Cultured bacterium strain Saccharothrix yanglingensis Hhs.015.</title>
        <authorList>
            <person name="Xia Y."/>
        </authorList>
    </citation>
    <scope>NUCLEOTIDE SEQUENCE [LARGE SCALE GENOMIC DNA]</scope>
    <source>
        <strain evidence="7 8">Hhs.015</strain>
    </source>
</reference>
<dbReference type="EMBL" id="NSDM01000017">
    <property type="protein sequence ID" value="MDQ2588302.1"/>
    <property type="molecule type" value="Genomic_DNA"/>
</dbReference>
<gene>
    <name evidence="7" type="ORF">CKY47_30930</name>
</gene>
<evidence type="ECO:0000256" key="2">
    <source>
        <dbReference type="ARBA" id="ARBA00022692"/>
    </source>
</evidence>
<feature type="transmembrane region" description="Helical" evidence="5">
    <location>
        <begin position="38"/>
        <end position="57"/>
    </location>
</feature>
<keyword evidence="6" id="KW-0732">Signal</keyword>
<keyword evidence="2 5" id="KW-0812">Transmembrane</keyword>
<keyword evidence="3 5" id="KW-1133">Transmembrane helix</keyword>